<protein>
    <submittedName>
        <fullName evidence="1">DUF4292 domain-containing protein</fullName>
    </submittedName>
</protein>
<dbReference type="Proteomes" id="UP000289703">
    <property type="component" value="Unassembled WGS sequence"/>
</dbReference>
<dbReference type="EMBL" id="SAXA01000006">
    <property type="protein sequence ID" value="RXQ95069.1"/>
    <property type="molecule type" value="Genomic_DNA"/>
</dbReference>
<keyword evidence="2" id="KW-1185">Reference proteome</keyword>
<proteinExistence type="predicted"/>
<reference evidence="1 2" key="1">
    <citation type="submission" date="2019-01" db="EMBL/GenBank/DDBJ databases">
        <title>Ancylomarina salipaludis sp. nov., isolated from a salt marsh.</title>
        <authorList>
            <person name="Yoon J.-H."/>
        </authorList>
    </citation>
    <scope>NUCLEOTIDE SEQUENCE [LARGE SCALE GENOMIC DNA]</scope>
    <source>
        <strain evidence="1 2">SHSM-M15</strain>
    </source>
</reference>
<organism evidence="1 2">
    <name type="scientific">Ancylomarina salipaludis</name>
    <dbReference type="NCBI Taxonomy" id="2501299"/>
    <lineage>
        <taxon>Bacteria</taxon>
        <taxon>Pseudomonadati</taxon>
        <taxon>Bacteroidota</taxon>
        <taxon>Bacteroidia</taxon>
        <taxon>Marinilabiliales</taxon>
        <taxon>Marinifilaceae</taxon>
        <taxon>Ancylomarina</taxon>
    </lineage>
</organism>
<comment type="caution">
    <text evidence="1">The sequence shown here is derived from an EMBL/GenBank/DDBJ whole genome shotgun (WGS) entry which is preliminary data.</text>
</comment>
<gene>
    <name evidence="1" type="ORF">EO244_08440</name>
</gene>
<evidence type="ECO:0000313" key="1">
    <source>
        <dbReference type="EMBL" id="RXQ95069.1"/>
    </source>
</evidence>
<dbReference type="Pfam" id="PF14125">
    <property type="entry name" value="DUF4292"/>
    <property type="match status" value="1"/>
</dbReference>
<name>A0A4Q1JN07_9BACT</name>
<dbReference type="OrthoDB" id="1122661at2"/>
<accession>A0A4Q1JN07</accession>
<dbReference type="InterPro" id="IPR025634">
    <property type="entry name" value="DUF4292"/>
</dbReference>
<evidence type="ECO:0000313" key="2">
    <source>
        <dbReference type="Proteomes" id="UP000289703"/>
    </source>
</evidence>
<sequence>MKIFRMKNCLLGSAFLLLLLLQFSCKSTYELGRKRAHGISDNRLYNQIVDSSLSYKSLWVKRFSAHYESNGKSQNVKGSIKILKDSIIMVQINAPTGILEVARIYITPDSVKIIDRLKKEYLTSDFFFLSEKLNMNVDFYTLQSILTNSIFQLRDLYERQRPFIRNFKGKAIGDKYVFLSDKAAKVERKLRKDKYSRLYRFNYQRFEIDPSLMKITDVIVREFGEEREMVLKYRDFVKLEEQKFPSELVFKVKDSIQSLSCKLKYNKLEIDEDLKFPFKVSNKFKRIYPD</sequence>
<dbReference type="AlphaFoldDB" id="A0A4Q1JN07"/>